<evidence type="ECO:0000313" key="2">
    <source>
        <dbReference type="Proteomes" id="UP001469553"/>
    </source>
</evidence>
<dbReference type="EMBL" id="JAHRIP010085731">
    <property type="protein sequence ID" value="MEQ2314767.1"/>
    <property type="molecule type" value="Genomic_DNA"/>
</dbReference>
<comment type="caution">
    <text evidence="1">The sequence shown here is derived from an EMBL/GenBank/DDBJ whole genome shotgun (WGS) entry which is preliminary data.</text>
</comment>
<accession>A0ABV1A9Y3</accession>
<reference evidence="1 2" key="1">
    <citation type="submission" date="2021-06" db="EMBL/GenBank/DDBJ databases">
        <authorList>
            <person name="Palmer J.M."/>
        </authorList>
    </citation>
    <scope>NUCLEOTIDE SEQUENCE [LARGE SCALE GENOMIC DNA]</scope>
    <source>
        <strain evidence="1 2">AS_MEX2019</strain>
        <tissue evidence="1">Muscle</tissue>
    </source>
</reference>
<organism evidence="1 2">
    <name type="scientific">Ameca splendens</name>
    <dbReference type="NCBI Taxonomy" id="208324"/>
    <lineage>
        <taxon>Eukaryota</taxon>
        <taxon>Metazoa</taxon>
        <taxon>Chordata</taxon>
        <taxon>Craniata</taxon>
        <taxon>Vertebrata</taxon>
        <taxon>Euteleostomi</taxon>
        <taxon>Actinopterygii</taxon>
        <taxon>Neopterygii</taxon>
        <taxon>Teleostei</taxon>
        <taxon>Neoteleostei</taxon>
        <taxon>Acanthomorphata</taxon>
        <taxon>Ovalentaria</taxon>
        <taxon>Atherinomorphae</taxon>
        <taxon>Cyprinodontiformes</taxon>
        <taxon>Goodeidae</taxon>
        <taxon>Ameca</taxon>
    </lineage>
</organism>
<name>A0ABV1A9Y3_9TELE</name>
<gene>
    <name evidence="1" type="ORF">AMECASPLE_015489</name>
</gene>
<evidence type="ECO:0000313" key="1">
    <source>
        <dbReference type="EMBL" id="MEQ2314767.1"/>
    </source>
</evidence>
<proteinExistence type="predicted"/>
<dbReference type="Proteomes" id="UP001469553">
    <property type="component" value="Unassembled WGS sequence"/>
</dbReference>
<sequence length="99" mass="11336">MVLISGRAILQGKLQPNTKSKANPVCFFTIDACVIVLNVTEMNEHCAVEENHHPQPKTLSTERLKVFHMSALRSLELDKDAPVTHKNQYLFIKHKREQE</sequence>
<keyword evidence="2" id="KW-1185">Reference proteome</keyword>
<protein>
    <submittedName>
        <fullName evidence="1">Uncharacterized protein</fullName>
    </submittedName>
</protein>